<dbReference type="EMBL" id="JBGBPY010000001">
    <property type="protein sequence ID" value="MEY2183663.1"/>
    <property type="molecule type" value="Genomic_DNA"/>
</dbReference>
<dbReference type="InterPro" id="IPR037401">
    <property type="entry name" value="SnoaL-like"/>
</dbReference>
<evidence type="ECO:0000259" key="1">
    <source>
        <dbReference type="Pfam" id="PF12680"/>
    </source>
</evidence>
<protein>
    <submittedName>
        <fullName evidence="2">Nuclear transport factor 2 family protein</fullName>
    </submittedName>
</protein>
<name>A0ABV4ATY8_9GAMM</name>
<dbReference type="Pfam" id="PF12680">
    <property type="entry name" value="SnoaL_2"/>
    <property type="match status" value="1"/>
</dbReference>
<dbReference type="InterPro" id="IPR008317">
    <property type="entry name" value="UCP030561"/>
</dbReference>
<reference evidence="2 3" key="1">
    <citation type="submission" date="2024-07" db="EMBL/GenBank/DDBJ databases">
        <title>Molecular mechanisms and environmental adaptations of flagellar loss and biofilm growth of Rhodanobacter under environmental stress.</title>
        <authorList>
            <person name="Chen M."/>
        </authorList>
    </citation>
    <scope>NUCLEOTIDE SEQUENCE [LARGE SCALE GENOMIC DNA]</scope>
    <source>
        <strain evidence="2 3">RS22</strain>
    </source>
</reference>
<dbReference type="Gene3D" id="3.10.450.50">
    <property type="match status" value="1"/>
</dbReference>
<dbReference type="PIRSF" id="PIRSF030561">
    <property type="entry name" value="UCP030561"/>
    <property type="match status" value="1"/>
</dbReference>
<comment type="caution">
    <text evidence="2">The sequence shown here is derived from an EMBL/GenBank/DDBJ whole genome shotgun (WGS) entry which is preliminary data.</text>
</comment>
<dbReference type="Proteomes" id="UP001562159">
    <property type="component" value="Unassembled WGS sequence"/>
</dbReference>
<sequence>MSDIATPVVRQFEAYNRHDLEAFLACFSDDFRSWRIPAETPSVQGKPALAAFYAEHRFNNPKLKAELISRTVVGNKVFDHELIHGLGEQPLENMAVFEVCEGLIQSAWFYSANPQ</sequence>
<feature type="domain" description="SnoaL-like" evidence="1">
    <location>
        <begin position="8"/>
        <end position="105"/>
    </location>
</feature>
<proteinExistence type="predicted"/>
<dbReference type="SUPFAM" id="SSF54427">
    <property type="entry name" value="NTF2-like"/>
    <property type="match status" value="1"/>
</dbReference>
<keyword evidence="3" id="KW-1185">Reference proteome</keyword>
<evidence type="ECO:0000313" key="2">
    <source>
        <dbReference type="EMBL" id="MEY2183663.1"/>
    </source>
</evidence>
<gene>
    <name evidence="2" type="ORF">AB7878_14665</name>
</gene>
<organism evidence="2 3">
    <name type="scientific">Rhodanobacter humi</name>
    <dbReference type="NCBI Taxonomy" id="1888173"/>
    <lineage>
        <taxon>Bacteria</taxon>
        <taxon>Pseudomonadati</taxon>
        <taxon>Pseudomonadota</taxon>
        <taxon>Gammaproteobacteria</taxon>
        <taxon>Lysobacterales</taxon>
        <taxon>Rhodanobacteraceae</taxon>
        <taxon>Rhodanobacter</taxon>
    </lineage>
</organism>
<evidence type="ECO:0000313" key="3">
    <source>
        <dbReference type="Proteomes" id="UP001562159"/>
    </source>
</evidence>
<accession>A0ABV4ATY8</accession>
<dbReference type="InterPro" id="IPR032710">
    <property type="entry name" value="NTF2-like_dom_sf"/>
</dbReference>